<evidence type="ECO:0000259" key="4">
    <source>
        <dbReference type="Pfam" id="PF00149"/>
    </source>
</evidence>
<dbReference type="PROSITE" id="PS51257">
    <property type="entry name" value="PROKAR_LIPOPROTEIN"/>
    <property type="match status" value="1"/>
</dbReference>
<organism evidence="6 7">
    <name type="scientific">Massilia phyllostachyos</name>
    <dbReference type="NCBI Taxonomy" id="2898585"/>
    <lineage>
        <taxon>Bacteria</taxon>
        <taxon>Pseudomonadati</taxon>
        <taxon>Pseudomonadota</taxon>
        <taxon>Betaproteobacteria</taxon>
        <taxon>Burkholderiales</taxon>
        <taxon>Oxalobacteraceae</taxon>
        <taxon>Telluria group</taxon>
        <taxon>Massilia</taxon>
    </lineage>
</organism>
<keyword evidence="7" id="KW-1185">Reference proteome</keyword>
<dbReference type="InterPro" id="IPR029052">
    <property type="entry name" value="Metallo-depent_PP-like"/>
</dbReference>
<dbReference type="PRINTS" id="PR01607">
    <property type="entry name" value="APYRASEFAMLY"/>
</dbReference>
<dbReference type="InterPro" id="IPR004843">
    <property type="entry name" value="Calcineurin-like_PHP"/>
</dbReference>
<feature type="domain" description="Calcineurin-like phosphoesterase" evidence="4">
    <location>
        <begin position="34"/>
        <end position="286"/>
    </location>
</feature>
<dbReference type="Pfam" id="PF00149">
    <property type="entry name" value="Metallophos"/>
    <property type="match status" value="1"/>
</dbReference>
<evidence type="ECO:0000256" key="1">
    <source>
        <dbReference type="ARBA" id="ARBA00006654"/>
    </source>
</evidence>
<dbReference type="InterPro" id="IPR008334">
    <property type="entry name" value="5'-Nucleotdase_C"/>
</dbReference>
<dbReference type="Proteomes" id="UP001179361">
    <property type="component" value="Unassembled WGS sequence"/>
</dbReference>
<keyword evidence="3" id="KW-0378">Hydrolase</keyword>
<name>A0ABS8Q8Q7_9BURK</name>
<dbReference type="InterPro" id="IPR036907">
    <property type="entry name" value="5'-Nucleotdase_C_sf"/>
</dbReference>
<comment type="similarity">
    <text evidence="1 3">Belongs to the 5'-nucleotidase family.</text>
</comment>
<dbReference type="SUPFAM" id="SSF55816">
    <property type="entry name" value="5'-nucleotidase (syn. UDP-sugar hydrolase), C-terminal domain"/>
    <property type="match status" value="1"/>
</dbReference>
<comment type="caution">
    <text evidence="6">The sequence shown here is derived from an EMBL/GenBank/DDBJ whole genome shotgun (WGS) entry which is preliminary data.</text>
</comment>
<dbReference type="PANTHER" id="PTHR11575">
    <property type="entry name" value="5'-NUCLEOTIDASE-RELATED"/>
    <property type="match status" value="1"/>
</dbReference>
<dbReference type="EMBL" id="JAJNOC010000004">
    <property type="protein sequence ID" value="MCD2517321.1"/>
    <property type="molecule type" value="Genomic_DNA"/>
</dbReference>
<evidence type="ECO:0000313" key="6">
    <source>
        <dbReference type="EMBL" id="MCD2517321.1"/>
    </source>
</evidence>
<dbReference type="InterPro" id="IPR006179">
    <property type="entry name" value="5_nucleotidase/apyrase"/>
</dbReference>
<dbReference type="Gene3D" id="3.90.780.10">
    <property type="entry name" value="5'-Nucleotidase, C-terminal domain"/>
    <property type="match status" value="1"/>
</dbReference>
<dbReference type="RefSeq" id="WP_231058623.1">
    <property type="nucleotide sequence ID" value="NZ_JAJNOC010000004.1"/>
</dbReference>
<evidence type="ECO:0000313" key="7">
    <source>
        <dbReference type="Proteomes" id="UP001179361"/>
    </source>
</evidence>
<feature type="domain" description="5'-Nucleotidase C-terminal" evidence="5">
    <location>
        <begin position="370"/>
        <end position="518"/>
    </location>
</feature>
<evidence type="ECO:0000256" key="2">
    <source>
        <dbReference type="ARBA" id="ARBA00022729"/>
    </source>
</evidence>
<dbReference type="SUPFAM" id="SSF56300">
    <property type="entry name" value="Metallo-dependent phosphatases"/>
    <property type="match status" value="1"/>
</dbReference>
<feature type="chain" id="PRO_5044977053" evidence="3">
    <location>
        <begin position="27"/>
        <end position="559"/>
    </location>
</feature>
<reference evidence="6" key="1">
    <citation type="submission" date="2021-11" db="EMBL/GenBank/DDBJ databases">
        <title>The complete genome of Massilia sp sp. G4R7.</title>
        <authorList>
            <person name="Liu L."/>
            <person name="Yue J."/>
            <person name="Yuan J."/>
            <person name="Yang F."/>
            <person name="Li L."/>
        </authorList>
    </citation>
    <scope>NUCLEOTIDE SEQUENCE</scope>
    <source>
        <strain evidence="6">G4R7</strain>
    </source>
</reference>
<dbReference type="InterPro" id="IPR006146">
    <property type="entry name" value="5'-Nucleotdase_CS"/>
</dbReference>
<feature type="signal peptide" evidence="3">
    <location>
        <begin position="1"/>
        <end position="26"/>
    </location>
</feature>
<evidence type="ECO:0000259" key="5">
    <source>
        <dbReference type="Pfam" id="PF02872"/>
    </source>
</evidence>
<keyword evidence="2 3" id="KW-0732">Signal</keyword>
<evidence type="ECO:0000256" key="3">
    <source>
        <dbReference type="RuleBase" id="RU362119"/>
    </source>
</evidence>
<dbReference type="PANTHER" id="PTHR11575:SF24">
    <property type="entry name" value="5'-NUCLEOTIDASE"/>
    <property type="match status" value="1"/>
</dbReference>
<sequence length="559" mass="58951">MTVSLRAPARLSCLALALVLAGCATAPQGPVTINIVAINDFHGNLEPSRYVPANADGSKAEAIRAGGIENVAAALQAWRKEDKDLLFVASGDLVGASPAMSSLWADEPTIEAMNMLDLRASAVGNHEFDAGRKELLRQQNGGCDSPRPNKACQMSKDFRGAKFTWLAGNVLDSATGKPFIPAFRIETVKGVKVGLVGVVLQDTRSVVMASGIAGLSFEDEAAAINRAIPEMRSQGADVIVALVHQGGNTTDHPLQPGCANLKGPIVDVVKKLDPAVRLVLSGHTHQGYLCTVDGRTVTQGASYGHLATRVSMTVQKGAGAPSDIKVENVLMKAGDYPADEKMVAYVAKVKESSRAALNRPIARLAAAPVLRKQNDAGEAPLGNLIADAVLAATRNMGARIGFMNEGGIRKDLEAGADNVAAFGQAQAVLPFGNTLVVMDLTGAQIRRILENQWHEGSTGGSMLQVSNGFSYRWDATRPVGSRVVGMLLDGQPIEDAKTYRIVANNFLAEGGDNFPDFAKGSNRLETGLLDLDAFTDYLRANEGQGAALAPASPRIIKVQ</sequence>
<proteinExistence type="inferred from homology"/>
<gene>
    <name evidence="6" type="ORF">LQ564_13485</name>
</gene>
<accession>A0ABS8Q8Q7</accession>
<dbReference type="Gene3D" id="3.60.21.10">
    <property type="match status" value="1"/>
</dbReference>
<keyword evidence="3" id="KW-0547">Nucleotide-binding</keyword>
<dbReference type="Pfam" id="PF02872">
    <property type="entry name" value="5_nucleotid_C"/>
    <property type="match status" value="1"/>
</dbReference>
<protein>
    <submittedName>
        <fullName evidence="6">Bifunctional metallophosphatase/5'-nucleotidase</fullName>
    </submittedName>
</protein>
<dbReference type="PROSITE" id="PS00785">
    <property type="entry name" value="5_NUCLEOTIDASE_1"/>
    <property type="match status" value="1"/>
</dbReference>